<dbReference type="Gramene" id="KOM57711">
    <property type="protein sequence ID" value="KOM57711"/>
    <property type="gene ID" value="LR48_Vigan11g074400"/>
</dbReference>
<dbReference type="Proteomes" id="UP000053144">
    <property type="component" value="Chromosome 11"/>
</dbReference>
<dbReference type="InterPro" id="IPR044593">
    <property type="entry name" value="FLZ8/MARD1"/>
</dbReference>
<reference evidence="2" key="1">
    <citation type="journal article" date="2015" name="Proc. Natl. Acad. Sci. U.S.A.">
        <title>Genome sequencing of adzuki bean (Vigna angularis) provides insight into high starch and low fat accumulation and domestication.</title>
        <authorList>
            <person name="Yang K."/>
            <person name="Tian Z."/>
            <person name="Chen C."/>
            <person name="Luo L."/>
            <person name="Zhao B."/>
            <person name="Wang Z."/>
            <person name="Yu L."/>
            <person name="Li Y."/>
            <person name="Sun Y."/>
            <person name="Li W."/>
            <person name="Chen Y."/>
            <person name="Li Y."/>
            <person name="Zhang Y."/>
            <person name="Ai D."/>
            <person name="Zhao J."/>
            <person name="Shang C."/>
            <person name="Ma Y."/>
            <person name="Wu B."/>
            <person name="Wang M."/>
            <person name="Gao L."/>
            <person name="Sun D."/>
            <person name="Zhang P."/>
            <person name="Guo F."/>
            <person name="Wang W."/>
            <person name="Li Y."/>
            <person name="Wang J."/>
            <person name="Varshney R.K."/>
            <person name="Wang J."/>
            <person name="Ling H.Q."/>
            <person name="Wan P."/>
        </authorList>
    </citation>
    <scope>NUCLEOTIDE SEQUENCE</scope>
    <source>
        <strain evidence="2">cv. Jingnong 6</strain>
    </source>
</reference>
<dbReference type="EMBL" id="CM003381">
    <property type="protein sequence ID" value="KOM57711.1"/>
    <property type="molecule type" value="Genomic_DNA"/>
</dbReference>
<dbReference type="AlphaFoldDB" id="A0A0L9VRK4"/>
<dbReference type="OrthoDB" id="1902692at2759"/>
<proteinExistence type="predicted"/>
<dbReference type="PANTHER" id="PTHR46443:SF21">
    <property type="entry name" value="FCS-LIKE ZINC FINGER 8"/>
    <property type="match status" value="1"/>
</dbReference>
<gene>
    <name evidence="1" type="ORF">LR48_Vigan11g074400</name>
</gene>
<evidence type="ECO:0000313" key="2">
    <source>
        <dbReference type="Proteomes" id="UP000053144"/>
    </source>
</evidence>
<accession>A0A0L9VRK4</accession>
<organism evidence="1 2">
    <name type="scientific">Phaseolus angularis</name>
    <name type="common">Azuki bean</name>
    <name type="synonym">Vigna angularis</name>
    <dbReference type="NCBI Taxonomy" id="3914"/>
    <lineage>
        <taxon>Eukaryota</taxon>
        <taxon>Viridiplantae</taxon>
        <taxon>Streptophyta</taxon>
        <taxon>Embryophyta</taxon>
        <taxon>Tracheophyta</taxon>
        <taxon>Spermatophyta</taxon>
        <taxon>Magnoliopsida</taxon>
        <taxon>eudicotyledons</taxon>
        <taxon>Gunneridae</taxon>
        <taxon>Pentapetalae</taxon>
        <taxon>rosids</taxon>
        <taxon>fabids</taxon>
        <taxon>Fabales</taxon>
        <taxon>Fabaceae</taxon>
        <taxon>Papilionoideae</taxon>
        <taxon>50 kb inversion clade</taxon>
        <taxon>NPAAA clade</taxon>
        <taxon>indigoferoid/millettioid clade</taxon>
        <taxon>Phaseoleae</taxon>
        <taxon>Vigna</taxon>
    </lineage>
</organism>
<evidence type="ECO:0000313" key="1">
    <source>
        <dbReference type="EMBL" id="KOM57711.1"/>
    </source>
</evidence>
<sequence length="153" mass="16866">MMSPTSILNSNPFSGFKNPFWFETNSPKTPGGEHKRHWDRLDSKGVGLGLVHALVDEEKQIEVSSKHESRMVVFGSQLKIQIPPLSTTESSKFVAEKGNFSHGSLCMGKSASGGANSQRMFMGCFSANEMELSEDYTRMISVKSSTSISNRIK</sequence>
<name>A0A0L9VRK4_PHAAN</name>
<protein>
    <submittedName>
        <fullName evidence="1">Uncharacterized protein</fullName>
    </submittedName>
</protein>
<dbReference type="PANTHER" id="PTHR46443">
    <property type="entry name" value="FCS-LIKE ZINC FINGER 8"/>
    <property type="match status" value="1"/>
</dbReference>